<dbReference type="PROSITE" id="PS51272">
    <property type="entry name" value="SLH"/>
    <property type="match status" value="1"/>
</dbReference>
<proteinExistence type="inferred from homology"/>
<dbReference type="InterPro" id="IPR038673">
    <property type="entry name" value="OprB_sf"/>
</dbReference>
<accession>A0ABR8EY91</accession>
<dbReference type="InterPro" id="IPR051465">
    <property type="entry name" value="Cell_Envelope_Struct_Comp"/>
</dbReference>
<dbReference type="PANTHER" id="PTHR43308">
    <property type="entry name" value="OUTER MEMBRANE PROTEIN ALPHA-RELATED"/>
    <property type="match status" value="1"/>
</dbReference>
<reference evidence="4 5" key="1">
    <citation type="journal article" date="2020" name="ISME J.">
        <title>Comparative genomics reveals insights into cyanobacterial evolution and habitat adaptation.</title>
        <authorList>
            <person name="Chen M.Y."/>
            <person name="Teng W.K."/>
            <person name="Zhao L."/>
            <person name="Hu C.X."/>
            <person name="Zhou Y.K."/>
            <person name="Han B.P."/>
            <person name="Song L.R."/>
            <person name="Shu W.S."/>
        </authorList>
    </citation>
    <scope>NUCLEOTIDE SEQUENCE [LARGE SCALE GENOMIC DNA]</scope>
    <source>
        <strain evidence="4 5">FACHB-391</strain>
    </source>
</reference>
<comment type="caution">
    <text evidence="4">The sequence shown here is derived from an EMBL/GenBank/DDBJ whole genome shotgun (WGS) entry which is preliminary data.</text>
</comment>
<dbReference type="InterPro" id="IPR047684">
    <property type="entry name" value="Por_som-like"/>
</dbReference>
<dbReference type="NCBIfam" id="NF033921">
    <property type="entry name" value="por_somb"/>
    <property type="match status" value="1"/>
</dbReference>
<dbReference type="Pfam" id="PF04966">
    <property type="entry name" value="OprB"/>
    <property type="match status" value="1"/>
</dbReference>
<name>A0ABR8EY91_NOSLI</name>
<comment type="similarity">
    <text evidence="1 2">Belongs to the OprB family.</text>
</comment>
<dbReference type="Pfam" id="PF00395">
    <property type="entry name" value="SLH"/>
    <property type="match status" value="1"/>
</dbReference>
<dbReference type="InterPro" id="IPR007049">
    <property type="entry name" value="Carb-sel_porin_OprB"/>
</dbReference>
<dbReference type="Gene3D" id="2.40.160.180">
    <property type="entry name" value="Carbohydrate-selective porin OprB"/>
    <property type="match status" value="1"/>
</dbReference>
<evidence type="ECO:0000256" key="1">
    <source>
        <dbReference type="ARBA" id="ARBA00008769"/>
    </source>
</evidence>
<evidence type="ECO:0000313" key="4">
    <source>
        <dbReference type="EMBL" id="MBD2562163.1"/>
    </source>
</evidence>
<dbReference type="EMBL" id="JACJTE010000016">
    <property type="protein sequence ID" value="MBD2562163.1"/>
    <property type="molecule type" value="Genomic_DNA"/>
</dbReference>
<feature type="domain" description="SLH" evidence="3">
    <location>
        <begin position="6"/>
        <end position="70"/>
    </location>
</feature>
<protein>
    <submittedName>
        <fullName evidence="4">Carbohydrate porin</fullName>
    </submittedName>
</protein>
<keyword evidence="5" id="KW-1185">Reference proteome</keyword>
<gene>
    <name evidence="4" type="ORF">H6G95_16400</name>
</gene>
<dbReference type="InterPro" id="IPR001119">
    <property type="entry name" value="SLH_dom"/>
</dbReference>
<dbReference type="Proteomes" id="UP000604661">
    <property type="component" value="Unassembled WGS sequence"/>
</dbReference>
<evidence type="ECO:0000259" key="3">
    <source>
        <dbReference type="PROSITE" id="PS51272"/>
    </source>
</evidence>
<dbReference type="PANTHER" id="PTHR43308:SF1">
    <property type="entry name" value="OUTER MEMBRANE PROTEIN ALPHA"/>
    <property type="match status" value="1"/>
</dbReference>
<evidence type="ECO:0000313" key="5">
    <source>
        <dbReference type="Proteomes" id="UP000604661"/>
    </source>
</evidence>
<evidence type="ECO:0000256" key="2">
    <source>
        <dbReference type="RuleBase" id="RU363072"/>
    </source>
</evidence>
<organism evidence="4 5">
    <name type="scientific">Nostoc linckia FACHB-391</name>
    <dbReference type="NCBI Taxonomy" id="2692906"/>
    <lineage>
        <taxon>Bacteria</taxon>
        <taxon>Bacillati</taxon>
        <taxon>Cyanobacteriota</taxon>
        <taxon>Cyanophyceae</taxon>
        <taxon>Nostocales</taxon>
        <taxon>Nostocaceae</taxon>
        <taxon>Nostoc</taxon>
    </lineage>
</organism>
<sequence>MDSVTSVSQFADVQLTDWAFQALQSLIQRYGCITGYADGTYRGNQALTRYEFAANLNACLERVNQQIATATADSVTQEELVTLQRLQTEFSPELATLRGRVDSLEARTAEVAASQFSTTTKLIGQAIFAVNMGGFSGDRIIAPTGAVIADENPNATFIYRASLNLNTSFNGTDLLQIRLLSGSDGSNDNAAGFLEPNFGSVLDFSVPGRNDQLGIGRLFYTFTPVKDLSVTLGAAIVATDFVDKNAYANTSFLDFSTQALINNFILFPRPAGSGAVINWNPGGGAFKLRAVYVAANGASLNSDSQRFIGGPSAPILIFPNRGGDGGLFADPYQGIIELEYSEGKAFAVRLQYAGGEVLDSRFNAFGVNFELALSQTIGVFGRYGYGDYSNTFQGDINPNYWMAGIAFRDLFVPGGLAGIAAGQPFIENTVGNATQTNIEAFYNLPISDNIRVTPLVQVIIDPGNQNINGTIITGTVRTVFSF</sequence>